<dbReference type="GO" id="GO:0015035">
    <property type="term" value="F:protein-disulfide reductase activity"/>
    <property type="evidence" value="ECO:0007669"/>
    <property type="project" value="UniProtKB-UniRule"/>
</dbReference>
<dbReference type="PROSITE" id="PS00194">
    <property type="entry name" value="THIOREDOXIN_1"/>
    <property type="match status" value="1"/>
</dbReference>
<dbReference type="Proteomes" id="UP000231567">
    <property type="component" value="Unassembled WGS sequence"/>
</dbReference>
<feature type="active site" description="Nucleophile" evidence="8">
    <location>
        <position position="32"/>
    </location>
</feature>
<evidence type="ECO:0000256" key="1">
    <source>
        <dbReference type="ARBA" id="ARBA00008987"/>
    </source>
</evidence>
<dbReference type="InterPro" id="IPR005746">
    <property type="entry name" value="Thioredoxin"/>
</dbReference>
<keyword evidence="5 9" id="KW-0676">Redox-active center</keyword>
<evidence type="ECO:0000256" key="3">
    <source>
        <dbReference type="ARBA" id="ARBA00022982"/>
    </source>
</evidence>
<reference evidence="11 12" key="1">
    <citation type="submission" date="2017-09" db="EMBL/GenBank/DDBJ databases">
        <title>Depth-based differentiation of microbial function through sediment-hosted aquifers and enrichment of novel symbionts in the deep terrestrial subsurface.</title>
        <authorList>
            <person name="Probst A.J."/>
            <person name="Ladd B."/>
            <person name="Jarett J.K."/>
            <person name="Geller-Mcgrath D.E."/>
            <person name="Sieber C.M."/>
            <person name="Emerson J.B."/>
            <person name="Anantharaman K."/>
            <person name="Thomas B.C."/>
            <person name="Malmstrom R."/>
            <person name="Stieglmeier M."/>
            <person name="Klingl A."/>
            <person name="Woyke T."/>
            <person name="Ryan C.M."/>
            <person name="Banfield J.F."/>
        </authorList>
    </citation>
    <scope>NUCLEOTIDE SEQUENCE [LARGE SCALE GENOMIC DNA]</scope>
    <source>
        <strain evidence="11">CG23_combo_of_CG06-09_8_20_14_all_40_13</strain>
    </source>
</reference>
<dbReference type="InterPro" id="IPR036249">
    <property type="entry name" value="Thioredoxin-like_sf"/>
</dbReference>
<evidence type="ECO:0000256" key="6">
    <source>
        <dbReference type="NCBIfam" id="TIGR01068"/>
    </source>
</evidence>
<keyword evidence="2" id="KW-0813">Transport</keyword>
<dbReference type="PIRSF" id="PIRSF000077">
    <property type="entry name" value="Thioredoxin"/>
    <property type="match status" value="1"/>
</dbReference>
<evidence type="ECO:0000259" key="10">
    <source>
        <dbReference type="PROSITE" id="PS51352"/>
    </source>
</evidence>
<keyword evidence="4 9" id="KW-1015">Disulfide bond</keyword>
<feature type="active site" description="Nucleophile" evidence="8">
    <location>
        <position position="35"/>
    </location>
</feature>
<feature type="site" description="Contributes to redox potential value" evidence="8">
    <location>
        <position position="34"/>
    </location>
</feature>
<feature type="site" description="Contributes to redox potential value" evidence="8">
    <location>
        <position position="33"/>
    </location>
</feature>
<gene>
    <name evidence="11" type="primary">trxA</name>
    <name evidence="11" type="ORF">COX39_00730</name>
</gene>
<organism evidence="11 12">
    <name type="scientific">Candidatus Nealsonbacteria bacterium CG23_combo_of_CG06-09_8_20_14_all_40_13</name>
    <dbReference type="NCBI Taxonomy" id="1974724"/>
    <lineage>
        <taxon>Bacteria</taxon>
        <taxon>Candidatus Nealsoniibacteriota</taxon>
    </lineage>
</organism>
<evidence type="ECO:0000313" key="12">
    <source>
        <dbReference type="Proteomes" id="UP000231567"/>
    </source>
</evidence>
<evidence type="ECO:0000256" key="2">
    <source>
        <dbReference type="ARBA" id="ARBA00022448"/>
    </source>
</evidence>
<dbReference type="Gene3D" id="3.40.30.10">
    <property type="entry name" value="Glutaredoxin"/>
    <property type="match status" value="1"/>
</dbReference>
<accession>A0A2G9YRP8</accession>
<feature type="site" description="Deprotonates C-terminal active site Cys" evidence="8">
    <location>
        <position position="26"/>
    </location>
</feature>
<feature type="disulfide bond" description="Redox-active" evidence="9">
    <location>
        <begin position="32"/>
        <end position="35"/>
    </location>
</feature>
<dbReference type="FunFam" id="3.40.30.10:FF:000001">
    <property type="entry name" value="Thioredoxin"/>
    <property type="match status" value="1"/>
</dbReference>
<dbReference type="PANTHER" id="PTHR45663">
    <property type="entry name" value="GEO12009P1"/>
    <property type="match status" value="1"/>
</dbReference>
<name>A0A2G9YRP8_9BACT</name>
<dbReference type="InterPro" id="IPR017937">
    <property type="entry name" value="Thioredoxin_CS"/>
</dbReference>
<dbReference type="SUPFAM" id="SSF52833">
    <property type="entry name" value="Thioredoxin-like"/>
    <property type="match status" value="1"/>
</dbReference>
<dbReference type="InterPro" id="IPR013766">
    <property type="entry name" value="Thioredoxin_domain"/>
</dbReference>
<evidence type="ECO:0000256" key="8">
    <source>
        <dbReference type="PIRSR" id="PIRSR000077-1"/>
    </source>
</evidence>
<evidence type="ECO:0000256" key="4">
    <source>
        <dbReference type="ARBA" id="ARBA00023157"/>
    </source>
</evidence>
<evidence type="ECO:0000256" key="9">
    <source>
        <dbReference type="PIRSR" id="PIRSR000077-4"/>
    </source>
</evidence>
<dbReference type="AlphaFoldDB" id="A0A2G9YRP8"/>
<dbReference type="PROSITE" id="PS51352">
    <property type="entry name" value="THIOREDOXIN_2"/>
    <property type="match status" value="1"/>
</dbReference>
<dbReference type="Pfam" id="PF00085">
    <property type="entry name" value="Thioredoxin"/>
    <property type="match status" value="1"/>
</dbReference>
<evidence type="ECO:0000256" key="7">
    <source>
        <dbReference type="PIRNR" id="PIRNR000077"/>
    </source>
</evidence>
<dbReference type="PANTHER" id="PTHR45663:SF11">
    <property type="entry name" value="GEO12009P1"/>
    <property type="match status" value="1"/>
</dbReference>
<keyword evidence="3" id="KW-0249">Electron transport</keyword>
<dbReference type="CDD" id="cd02947">
    <property type="entry name" value="TRX_family"/>
    <property type="match status" value="1"/>
</dbReference>
<comment type="similarity">
    <text evidence="1 7">Belongs to the thioredoxin family.</text>
</comment>
<comment type="caution">
    <text evidence="11">The sequence shown here is derived from an EMBL/GenBank/DDBJ whole genome shotgun (WGS) entry which is preliminary data.</text>
</comment>
<proteinExistence type="inferred from homology"/>
<dbReference type="NCBIfam" id="TIGR01068">
    <property type="entry name" value="thioredoxin"/>
    <property type="match status" value="1"/>
</dbReference>
<dbReference type="PRINTS" id="PR00421">
    <property type="entry name" value="THIOREDOXIN"/>
</dbReference>
<sequence>MAHSLEISEQDFQKKLSQAQLPIMADFYANWCAPCQTLEPTLEDIAKKYEGKIDVVKIDIDKSPNLVTLFSIMSVPTILFFKGTKVVDQSTGLVDKEEIEKKLEKLI</sequence>
<evidence type="ECO:0000256" key="5">
    <source>
        <dbReference type="ARBA" id="ARBA00023284"/>
    </source>
</evidence>
<evidence type="ECO:0000313" key="11">
    <source>
        <dbReference type="EMBL" id="PIP21862.1"/>
    </source>
</evidence>
<dbReference type="EMBL" id="PCRM01000012">
    <property type="protein sequence ID" value="PIP21862.1"/>
    <property type="molecule type" value="Genomic_DNA"/>
</dbReference>
<dbReference type="GO" id="GO:0005737">
    <property type="term" value="C:cytoplasm"/>
    <property type="evidence" value="ECO:0007669"/>
    <property type="project" value="TreeGrafter"/>
</dbReference>
<feature type="domain" description="Thioredoxin" evidence="10">
    <location>
        <begin position="1"/>
        <end position="107"/>
    </location>
</feature>
<protein>
    <recommendedName>
        <fullName evidence="6 7">Thioredoxin</fullName>
    </recommendedName>
</protein>